<evidence type="ECO:0000313" key="5">
    <source>
        <dbReference type="Proteomes" id="UP001369086"/>
    </source>
</evidence>
<organism evidence="4 5">
    <name type="scientific">Huso huso</name>
    <name type="common">Beluga</name>
    <name type="synonym">Acipenser huso</name>
    <dbReference type="NCBI Taxonomy" id="61971"/>
    <lineage>
        <taxon>Eukaryota</taxon>
        <taxon>Metazoa</taxon>
        <taxon>Chordata</taxon>
        <taxon>Craniata</taxon>
        <taxon>Vertebrata</taxon>
        <taxon>Euteleostomi</taxon>
        <taxon>Actinopterygii</taxon>
        <taxon>Chondrostei</taxon>
        <taxon>Acipenseriformes</taxon>
        <taxon>Acipenseridae</taxon>
        <taxon>Huso</taxon>
    </lineage>
</organism>
<evidence type="ECO:0000256" key="2">
    <source>
        <dbReference type="SAM" id="MobiDB-lite"/>
    </source>
</evidence>
<keyword evidence="1" id="KW-0863">Zinc-finger</keyword>
<keyword evidence="1" id="KW-0479">Metal-binding</keyword>
<accession>A0ABR1A2H5</accession>
<proteinExistence type="predicted"/>
<keyword evidence="1" id="KW-0862">Zinc</keyword>
<dbReference type="InterPro" id="IPR001878">
    <property type="entry name" value="Znf_CCHC"/>
</dbReference>
<comment type="caution">
    <text evidence="4">The sequence shown here is derived from an EMBL/GenBank/DDBJ whole genome shotgun (WGS) entry which is preliminary data.</text>
</comment>
<dbReference type="Proteomes" id="UP001369086">
    <property type="component" value="Unassembled WGS sequence"/>
</dbReference>
<evidence type="ECO:0000313" key="4">
    <source>
        <dbReference type="EMBL" id="KAK6491302.1"/>
    </source>
</evidence>
<evidence type="ECO:0000259" key="3">
    <source>
        <dbReference type="PROSITE" id="PS50158"/>
    </source>
</evidence>
<sequence>MADPERKELVWTIRKDLHRLTANELYQLAENIGQVPDRNLYELDKNNEESCLEYVYGHVCSKALLDQEDQGVAQLLFLKDLIHDLIANREKSPEIIQPTKEIEGLNENQQMPSLPIDLAGDATEISHGVELQQMLTSYEELGRKLEQYKTTTATLTTVRPTTRERTSMDSSPSNEHYQHTRSENTELMCAKQYDHETPQQFLYRMIGLKQKIIFASRQADTDIRYDNTTVQGVFLHTIYQGLGTKHNDIRRDLKPLLSDVAVSDEALLRHVIKITSEESERQRRLGQVSRNKMAHAHNAQLEGNAEKVGKEAVDSKRTCRTIEELSAQVAALSSMIDTLKNSQQSGHSCQCNASTLQTLKKESRRVCPNCVKQGTTNCNHCFACGEEGHRAVGCLKSPGKSGNGSRSLRAGQTVIE</sequence>
<evidence type="ECO:0000256" key="1">
    <source>
        <dbReference type="PROSITE-ProRule" id="PRU00047"/>
    </source>
</evidence>
<feature type="domain" description="CCHC-type" evidence="3">
    <location>
        <begin position="381"/>
        <end position="394"/>
    </location>
</feature>
<gene>
    <name evidence="4" type="ORF">HHUSO_G3330</name>
</gene>
<dbReference type="EMBL" id="JAHFZB010000003">
    <property type="protein sequence ID" value="KAK6491302.1"/>
    <property type="molecule type" value="Genomic_DNA"/>
</dbReference>
<protein>
    <recommendedName>
        <fullName evidence="3">CCHC-type domain-containing protein</fullName>
    </recommendedName>
</protein>
<keyword evidence="5" id="KW-1185">Reference proteome</keyword>
<dbReference type="PROSITE" id="PS50158">
    <property type="entry name" value="ZF_CCHC"/>
    <property type="match status" value="1"/>
</dbReference>
<feature type="region of interest" description="Disordered" evidence="2">
    <location>
        <begin position="159"/>
        <end position="178"/>
    </location>
</feature>
<reference evidence="4 5" key="1">
    <citation type="submission" date="2021-05" db="EMBL/GenBank/DDBJ databases">
        <authorList>
            <person name="Zahm M."/>
            <person name="Klopp C."/>
            <person name="Cabau C."/>
            <person name="Kuhl H."/>
            <person name="Suciu R."/>
            <person name="Ciorpac M."/>
            <person name="Holostenco D."/>
            <person name="Gessner J."/>
            <person name="Wuertz S."/>
            <person name="Hohne C."/>
            <person name="Stock M."/>
            <person name="Gislard M."/>
            <person name="Lluch J."/>
            <person name="Milhes M."/>
            <person name="Lampietro C."/>
            <person name="Lopez Roques C."/>
            <person name="Donnadieu C."/>
            <person name="Du K."/>
            <person name="Schartl M."/>
            <person name="Guiguen Y."/>
        </authorList>
    </citation>
    <scope>NUCLEOTIDE SEQUENCE [LARGE SCALE GENOMIC DNA]</scope>
    <source>
        <strain evidence="4">Hh-F2</strain>
        <tissue evidence="4">Blood</tissue>
    </source>
</reference>
<name>A0ABR1A2H5_HUSHU</name>